<dbReference type="RefSeq" id="WP_087279597.1">
    <property type="nucleotide sequence ID" value="NZ_CP021455.1"/>
</dbReference>
<accession>A0A1Y0ELW0</accession>
<dbReference type="Gene3D" id="3.40.190.150">
    <property type="entry name" value="Bordetella uptake gene, domain 1"/>
    <property type="match status" value="1"/>
</dbReference>
<reference evidence="3 4" key="1">
    <citation type="submission" date="2017-05" db="EMBL/GenBank/DDBJ databases">
        <authorList>
            <person name="Song R."/>
            <person name="Chenine A.L."/>
            <person name="Ruprecht R.M."/>
        </authorList>
    </citation>
    <scope>NUCLEOTIDE SEQUENCE [LARGE SCALE GENOMIC DNA]</scope>
    <source>
        <strain evidence="3 4">DSM 26136</strain>
    </source>
</reference>
<dbReference type="CDD" id="cd13578">
    <property type="entry name" value="PBP2_Bug27"/>
    <property type="match status" value="1"/>
</dbReference>
<protein>
    <recommendedName>
        <fullName evidence="5">ABC transporter substrate-binding protein</fullName>
    </recommendedName>
</protein>
<comment type="similarity">
    <text evidence="1">Belongs to the UPF0065 (bug) family.</text>
</comment>
<feature type="signal peptide" evidence="2">
    <location>
        <begin position="1"/>
        <end position="35"/>
    </location>
</feature>
<dbReference type="PANTHER" id="PTHR42928">
    <property type="entry name" value="TRICARBOXYLATE-BINDING PROTEIN"/>
    <property type="match status" value="1"/>
</dbReference>
<dbReference type="SUPFAM" id="SSF53850">
    <property type="entry name" value="Periplasmic binding protein-like II"/>
    <property type="match status" value="1"/>
</dbReference>
<sequence>MTTTSSRARPAGLARRPVVQALGLALATVSLGAQAQGQAAADFPSKPIRIVVTYAPGGLTDSMARVLADKMSKSMGVPVLVENKPGAAGIIGTDYVAKSPPDGYTISLALSNAIYTNQFIYPKLPYNPNKDISFIYKLANGPAMLVVHNSVPAKNLEEFKTWLKANPGKINYGSYGIGSYPHMVTEYIGKQLGVPMSHAVYKGEAPMVQDLLSGQIQFAFGSPAVMKPHFETGKLRPIAVTSNKRFATLPDLPTFGEQGWNDKPYGLMGWFGFIGPAGIPKPILDKLAAETRKAMADPDIQTRFVNFGYEAVTDSSPEAHEAEYKRNVGYWKELVQISGAKME</sequence>
<name>A0A1Y0ELW0_9BURK</name>
<dbReference type="Proteomes" id="UP000196138">
    <property type="component" value="Chromosome"/>
</dbReference>
<keyword evidence="2" id="KW-0732">Signal</keyword>
<evidence type="ECO:0000313" key="4">
    <source>
        <dbReference type="Proteomes" id="UP000196138"/>
    </source>
</evidence>
<feature type="chain" id="PRO_5012869478" description="ABC transporter substrate-binding protein" evidence="2">
    <location>
        <begin position="36"/>
        <end position="343"/>
    </location>
</feature>
<dbReference type="AlphaFoldDB" id="A0A1Y0ELW0"/>
<dbReference type="InterPro" id="IPR042100">
    <property type="entry name" value="Bug_dom1"/>
</dbReference>
<proteinExistence type="inferred from homology"/>
<dbReference type="PIRSF" id="PIRSF017082">
    <property type="entry name" value="YflP"/>
    <property type="match status" value="1"/>
</dbReference>
<evidence type="ECO:0000313" key="3">
    <source>
        <dbReference type="EMBL" id="ARU04634.1"/>
    </source>
</evidence>
<keyword evidence="4" id="KW-1185">Reference proteome</keyword>
<dbReference type="OrthoDB" id="8678477at2"/>
<dbReference type="PROSITE" id="PS51318">
    <property type="entry name" value="TAT"/>
    <property type="match status" value="1"/>
</dbReference>
<evidence type="ECO:0000256" key="2">
    <source>
        <dbReference type="SAM" id="SignalP"/>
    </source>
</evidence>
<dbReference type="EMBL" id="CP021455">
    <property type="protein sequence ID" value="ARU04634.1"/>
    <property type="molecule type" value="Genomic_DNA"/>
</dbReference>
<dbReference type="InterPro" id="IPR005064">
    <property type="entry name" value="BUG"/>
</dbReference>
<dbReference type="Pfam" id="PF03401">
    <property type="entry name" value="TctC"/>
    <property type="match status" value="1"/>
</dbReference>
<dbReference type="Gene3D" id="3.40.190.10">
    <property type="entry name" value="Periplasmic binding protein-like II"/>
    <property type="match status" value="1"/>
</dbReference>
<evidence type="ECO:0000256" key="1">
    <source>
        <dbReference type="ARBA" id="ARBA00006987"/>
    </source>
</evidence>
<evidence type="ECO:0008006" key="5">
    <source>
        <dbReference type="Google" id="ProtNLM"/>
    </source>
</evidence>
<dbReference type="PANTHER" id="PTHR42928:SF5">
    <property type="entry name" value="BLR1237 PROTEIN"/>
    <property type="match status" value="1"/>
</dbReference>
<dbReference type="InterPro" id="IPR006311">
    <property type="entry name" value="TAT_signal"/>
</dbReference>
<organism evidence="3 4">
    <name type="scientific">Comamonas serinivorans</name>
    <dbReference type="NCBI Taxonomy" id="1082851"/>
    <lineage>
        <taxon>Bacteria</taxon>
        <taxon>Pseudomonadati</taxon>
        <taxon>Pseudomonadota</taxon>
        <taxon>Betaproteobacteria</taxon>
        <taxon>Burkholderiales</taxon>
        <taxon>Comamonadaceae</taxon>
        <taxon>Comamonas</taxon>
    </lineage>
</organism>
<dbReference type="KEGG" id="cser:CCO03_08085"/>
<gene>
    <name evidence="3" type="ORF">CCO03_08085</name>
</gene>